<protein>
    <submittedName>
        <fullName evidence="1">Uncharacterized protein</fullName>
    </submittedName>
</protein>
<sequence length="73" mass="7975">MSDRSLRGGITVSLVRGSLPPSLELTAFCCTKKITSELLLLGHKHCFAMAFVALSPFHLNEYLCASCYLLLAD</sequence>
<proteinExistence type="predicted"/>
<gene>
    <name evidence="1" type="ORF">GFSPODELE1_LOCUS8303</name>
</gene>
<keyword evidence="2" id="KW-1185">Reference proteome</keyword>
<organism evidence="1 2">
    <name type="scientific">Somion occarium</name>
    <dbReference type="NCBI Taxonomy" id="3059160"/>
    <lineage>
        <taxon>Eukaryota</taxon>
        <taxon>Fungi</taxon>
        <taxon>Dikarya</taxon>
        <taxon>Basidiomycota</taxon>
        <taxon>Agaricomycotina</taxon>
        <taxon>Agaricomycetes</taxon>
        <taxon>Polyporales</taxon>
        <taxon>Cerrenaceae</taxon>
        <taxon>Somion</taxon>
    </lineage>
</organism>
<dbReference type="Proteomes" id="UP001497453">
    <property type="component" value="Chromosome 6"/>
</dbReference>
<evidence type="ECO:0000313" key="1">
    <source>
        <dbReference type="EMBL" id="CAL1711357.1"/>
    </source>
</evidence>
<evidence type="ECO:0000313" key="2">
    <source>
        <dbReference type="Proteomes" id="UP001497453"/>
    </source>
</evidence>
<name>A0ABP1DWV8_9APHY</name>
<dbReference type="EMBL" id="OZ037949">
    <property type="protein sequence ID" value="CAL1711357.1"/>
    <property type="molecule type" value="Genomic_DNA"/>
</dbReference>
<reference evidence="2" key="1">
    <citation type="submission" date="2024-04" db="EMBL/GenBank/DDBJ databases">
        <authorList>
            <person name="Shaw F."/>
            <person name="Minotto A."/>
        </authorList>
    </citation>
    <scope>NUCLEOTIDE SEQUENCE [LARGE SCALE GENOMIC DNA]</scope>
</reference>
<accession>A0ABP1DWV8</accession>